<dbReference type="InterPro" id="IPR011013">
    <property type="entry name" value="Gal_mutarotase_sf_dom"/>
</dbReference>
<dbReference type="InterPro" id="IPR011071">
    <property type="entry name" value="Lyase_8-like_C"/>
</dbReference>
<feature type="domain" description="Polysaccharide lyase family 8 central" evidence="5">
    <location>
        <begin position="1921"/>
        <end position="2167"/>
    </location>
</feature>
<evidence type="ECO:0000256" key="3">
    <source>
        <dbReference type="ARBA" id="ARBA00023239"/>
    </source>
</evidence>
<dbReference type="PANTHER" id="PTHR38481">
    <property type="entry name" value="HYALURONATE LYASE"/>
    <property type="match status" value="1"/>
</dbReference>
<sequence>MIHLCVAICITPDQNKDVTLILQNKHELLTENYYNSINNPGASTYRQNKASTFLNSLIKTVDRTYLWDSYKNIEQGTQLMATVSNIYFIALAYATTPNDKFPNIHYQNTTTLDVLSAALDHILSNYYKADTVIAKPLSGSGNQNWWEWQIGIPDILNNIIILTLNNISQNIINKYLASSKRFQPNADTITNLFNINEKLIPSTGGNLVDTSRICFLRGLISQNLTESDLAFFALDRIFDFVTISDGFYKDYSFIQHNTIVASTSYGQMLFSGLTNLITILNGSTMYNYRISSLKNIFSFIINAAAPFMYHAQMMNMVNGRSISRKEQEYANCKEFIGYMAVLSQFAPSSEVQTALQSIVKHHLTKAKPFQDFSSIYQQARVIILQIMNNTSIPATLPEFLHKRFSSMARVVHRRENYAFAIAMHSYKVGDYESINGENLHGWYTGDGMEYMYSNYQQQYIDFFPTVDPYLLQGTTELTVRRNDSAVDGVRSQTMSKATFVGGTDLNGTGVVGMEFYNFNYKLSGFRSWFLFDQSVMIVANYNSTENYRSTFLNRELGSLAQNVFVDGQAVSNDLKAYNCSRLFVEGTGVNDSVGYIFLKQTEIYLKKELRVGDWNQIGIYSGAAQRNYVTGYVEKTNAPLQLQYVIVFWSNKTQFDLINQFDYQVIAQNSSMHVVRHVENNVTYDAANIFNLSAGQSVNVSGFQIFSNSSILIKTAGKVQISISDPTQKQSVVNFTYYDKPLQVVNVSTQAGASQIFEFNLNNDNTQRPNANQMLDISQILLNKQNALTENIYSKISYKQAITIRQNKATQLINEMNTTNERTYLWSSQPLLQQGPQLLETVKNIQVIATAYAVTPFENYTNLHYKNLTTLNIVQSALDFILQNYYKADLIKLSPPVSGKVQNWWEWQIAIPDVLNNIVVLIKDDISQNILNSFLASSKRFLPSPTICGNLSGSSCPQALVSTGGNLVNTAQIGFIRGLLSQNITESDISFHALDHIFDFVSESDGFYKDYSFIQHYSIPSSANYGQVVFFGLTNLIVILNESTMYNYSQSSISKIFDFIINGETTLIYNCQMMNMVNGRSISLLEQEYINCKFVISYVAVLSQYTQSSEQSEYMKRIVKHHITKAQPLIDITLLYQQAGIIMTKIRANTSIPATLPEFLHKRFSSMARVVHRRENYAFAIAMHSYKVGDYESINGENLHGWYTGDGMEYMYSNYQQQYIDFFPTVDPYLLQGTTELTVRRNDSAVDGVRSQTMSKATFVGGTDLNGTGVVGMEFYNFNYKLSGFRSWFLFDQSVMIVANYNSTENYRSTFLNRELGSLAQNVFVDGQAVSNDLKAYNCSRLFVEGTGVNDSVGYIFLKQTEIYLKKELRVGDWNQIGIYSGAAQRNYVTGYVEKTNAPLQLQYVIVFGSNKTQFDLINQFDYQVIAQNSSMHVVRHVENNVTYDAANIFNLSAGQSVNVSGFQIFSNSSILIKTAGKVQISISDPTQKQSVVNFTYYDKPLQVVNVSTQAGASQIFEFNLNNDNTQRPNANQMLDISQILLNKQNVLTENIYSKISYKQAITIRQNKATQLINEMNTTNERTYLWSSQPLLQQGPQLLETVKNIQVIATAYAVTPFENYTNLHYKNLTTLNIVQSALDFILQNYYKADLIKLSPPVSGKVQNWWEWQIAIPDVLNNIVVLIKDDISQNILNNFLASSKRFLPSPTICGNLSGSSCPQALVSTGGNLVNTAQIGFIRGLLSQNITESDISFHALDHIFDFVSESDGFYKDYSFIQHYSIPSSANYGQVVFFGLTNLIVILNESTMYNYSQSSISKIFDFIINGETTLIYNCQMMNMVNGRSISLLEQEYINCKFVISYVAVLSQYTQSSEQSEYMKRIVKHHITKAQPLIDITLLYQQAGIIMTKIRANTSIPATLPEFLHKRFSSMARVVHRRENYAFAIAMHSYKVGDYESINGENLHGWYTGDGMEYMYSNYQQQYIDFFPTVDPYLLQGTTELTVRRNDSAVDGVRSQTMSKATFVGGTDLNGTGVVGMEFYNFNYKLSGFRSWFLFDQSVMIVANYNSTENYRSTFLNRELGSLAQNVFVDGQAVSNDLKAYNCSRLFVEGTGVNDSVGYIFLKQTEIYLKKELRVGDWNQIGIYSGAAQRNYVTGYVEKTNAPLQLQYVIVFGSNKTQFDLINQFDYQVIAQNSSMHVVRHVENNVTYDAANIFNLSAGQSVNVSGFQIFSNSSILIKTAGKVQISISDPTQKQSVVNFTYYDKPLQVVNVSTQAGASQIFEFNLNNDNTQRPNANQMLDISQILLNKQNVLTENIYSKISYKQAITIRQNKATQLINEMNTTNERTYLWSSQPLLQQGPQLLETVKNIQVIATAYAVTPFENYTNLHYKNLTTLNIVQSALDFILQNYYKADLIKLSPPVSGKVQNWWEWQIAIPDVLNNIVVLIKDDISQNILNNFLASSKRFLPSPTICGNLSGSSCPQALVSTGGNLVNTAQIGFIRGLLSQNITESDISFHALDHIFDFVSESDGFYKDYSFIQHYSIPSSANYGQVVFFGLTNLIVILNESTMYNYSQSSISKIFDFIINGETTLIYNCQMMNMVNGRSISLLEQEYINCKFVISYVAVLSQYTQSSEQSEYMKRIVKHHITKAQPLIDITLLYQQAGIIMTKIRANTSIPATLPEFLHKRFSSMARVVHRRENYAFAIAMHSYKVGDYESINGENLHGWYTGDGMEYMYSNYQQQYIDFFPTVDPYLLQGTTELTVRRNDSAVDGVRSQTMSKATFVGGTDLNGTGVVGMEFYNFNYKLSGFRSWFLFDQSVMIVANYNSTENYRSTFLNRELGSLAQNVFVDGQAVSNDLKAYNCSRLFVEGTGVNDSVGYIFLKQTEIYLKKELRVGDWNQIGIYSGAAQRNYVTGYVEKTNAPLQLQYVIVFGSNKTQFDLINQFDYQVIAQNSSMHVVRHVENNVTYDAANIFNLSAGQSVNVSGFQIFSNSSVLVITEQISKELNSPINKQNVSGNDSVLKMGKVQISISDPTQKQTLLNYFYDQNEQKVNVTGAQGSSFVFEHIITVQTDVNKCGTACLAGISGGIVVIIAAVVVGMIILYRRKRTAKRHIKKKVTKRVYTAIFI</sequence>
<keyword evidence="2" id="KW-0732">Signal</keyword>
<dbReference type="InterPro" id="IPR008929">
    <property type="entry name" value="Chondroitin_lyas"/>
</dbReference>
<dbReference type="InterPro" id="IPR014718">
    <property type="entry name" value="GH-type_carb-bd"/>
</dbReference>
<keyword evidence="4" id="KW-0472">Membrane</keyword>
<feature type="domain" description="Polysaccharide lyase family 8 C-terminal" evidence="6">
    <location>
        <begin position="2184"/>
        <end position="2253"/>
    </location>
</feature>
<dbReference type="EMBL" id="CAXDID020000104">
    <property type="protein sequence ID" value="CAL6027182.1"/>
    <property type="molecule type" value="Genomic_DNA"/>
</dbReference>
<reference evidence="9 10" key="2">
    <citation type="submission" date="2024-07" db="EMBL/GenBank/DDBJ databases">
        <authorList>
            <person name="Akdeniz Z."/>
        </authorList>
    </citation>
    <scope>NUCLEOTIDE SEQUENCE [LARGE SCALE GENOMIC DNA]</scope>
</reference>
<protein>
    <submittedName>
        <fullName evidence="8">S-layer homology domain-containing protein</fullName>
    </submittedName>
    <submittedName>
        <fullName evidence="9">S-layer_homology domain-containing protein</fullName>
    </submittedName>
</protein>
<reference evidence="8" key="1">
    <citation type="submission" date="2023-06" db="EMBL/GenBank/DDBJ databases">
        <authorList>
            <person name="Kurt Z."/>
        </authorList>
    </citation>
    <scope>NUCLEOTIDE SEQUENCE</scope>
</reference>
<evidence type="ECO:0000313" key="10">
    <source>
        <dbReference type="Proteomes" id="UP001642409"/>
    </source>
</evidence>
<dbReference type="EMBL" id="CATOUU010000819">
    <property type="protein sequence ID" value="CAI9950852.1"/>
    <property type="molecule type" value="Genomic_DNA"/>
</dbReference>
<dbReference type="GO" id="GO:0016837">
    <property type="term" value="F:carbon-oxygen lyase activity, acting on polysaccharides"/>
    <property type="evidence" value="ECO:0007669"/>
    <property type="project" value="UniProtKB-ARBA"/>
</dbReference>
<feature type="domain" description="Polysaccharide lyase family 8 C-terminal" evidence="6">
    <location>
        <begin position="664"/>
        <end position="733"/>
    </location>
</feature>
<evidence type="ECO:0000313" key="9">
    <source>
        <dbReference type="EMBL" id="CAL6027182.1"/>
    </source>
</evidence>
<keyword evidence="4" id="KW-1133">Transmembrane helix</keyword>
<name>A0AA86QCY6_9EUKA</name>
<dbReference type="GO" id="GO:0030246">
    <property type="term" value="F:carbohydrate binding"/>
    <property type="evidence" value="ECO:0007669"/>
    <property type="project" value="InterPro"/>
</dbReference>
<dbReference type="Gene3D" id="2.60.220.10">
    <property type="entry name" value="Polysaccharide lyase family 8-like, C-terminal"/>
    <property type="match status" value="3"/>
</dbReference>
<dbReference type="InterPro" id="IPR012970">
    <property type="entry name" value="Lyase_8_alpha_N"/>
</dbReference>
<dbReference type="PANTHER" id="PTHR38481:SF1">
    <property type="entry name" value="HYALURONATE LYASE"/>
    <property type="match status" value="1"/>
</dbReference>
<feature type="transmembrane region" description="Helical" evidence="4">
    <location>
        <begin position="3078"/>
        <end position="3100"/>
    </location>
</feature>
<accession>A0AA86QCY6</accession>
<dbReference type="Gene3D" id="1.50.10.100">
    <property type="entry name" value="Chondroitin AC/alginate lyase"/>
    <property type="match status" value="4"/>
</dbReference>
<keyword evidence="4" id="KW-0812">Transmembrane</keyword>
<feature type="domain" description="Polysaccharide lyase family 8 central" evidence="5">
    <location>
        <begin position="1161"/>
        <end position="1407"/>
    </location>
</feature>
<feature type="domain" description="Polysaccharide lyase family 8 C-terminal" evidence="6">
    <location>
        <begin position="1424"/>
        <end position="1493"/>
    </location>
</feature>
<evidence type="ECO:0000256" key="4">
    <source>
        <dbReference type="SAM" id="Phobius"/>
    </source>
</evidence>
<evidence type="ECO:0000313" key="8">
    <source>
        <dbReference type="EMBL" id="CAI9950852.1"/>
    </source>
</evidence>
<evidence type="ECO:0000259" key="6">
    <source>
        <dbReference type="Pfam" id="PF02884"/>
    </source>
</evidence>
<dbReference type="Pfam" id="PF02884">
    <property type="entry name" value="Lyase_8_C"/>
    <property type="match status" value="3"/>
</dbReference>
<evidence type="ECO:0000256" key="1">
    <source>
        <dbReference type="ARBA" id="ARBA00006699"/>
    </source>
</evidence>
<dbReference type="GO" id="GO:0005576">
    <property type="term" value="C:extracellular region"/>
    <property type="evidence" value="ECO:0007669"/>
    <property type="project" value="InterPro"/>
</dbReference>
<dbReference type="GO" id="GO:0005975">
    <property type="term" value="P:carbohydrate metabolic process"/>
    <property type="evidence" value="ECO:0007669"/>
    <property type="project" value="InterPro"/>
</dbReference>
<feature type="domain" description="Polysaccharide lyase 8 N-terminal alpha-helical" evidence="7">
    <location>
        <begin position="2313"/>
        <end position="2634"/>
    </location>
</feature>
<evidence type="ECO:0000256" key="2">
    <source>
        <dbReference type="ARBA" id="ARBA00022729"/>
    </source>
</evidence>
<feature type="domain" description="Polysaccharide lyase family 8 central" evidence="5">
    <location>
        <begin position="401"/>
        <end position="646"/>
    </location>
</feature>
<dbReference type="SUPFAM" id="SSF74650">
    <property type="entry name" value="Galactose mutarotase-like"/>
    <property type="match status" value="4"/>
</dbReference>
<feature type="domain" description="Polysaccharide lyase 8 N-terminal alpha-helical" evidence="7">
    <location>
        <begin position="795"/>
        <end position="1114"/>
    </location>
</feature>
<proteinExistence type="inferred from homology"/>
<comment type="similarity">
    <text evidence="1">Belongs to the polysaccharide lyase 8 family.</text>
</comment>
<organism evidence="8">
    <name type="scientific">Hexamita inflata</name>
    <dbReference type="NCBI Taxonomy" id="28002"/>
    <lineage>
        <taxon>Eukaryota</taxon>
        <taxon>Metamonada</taxon>
        <taxon>Diplomonadida</taxon>
        <taxon>Hexamitidae</taxon>
        <taxon>Hexamitinae</taxon>
        <taxon>Hexamita</taxon>
    </lineage>
</organism>
<dbReference type="Pfam" id="PF02278">
    <property type="entry name" value="Lyase_8"/>
    <property type="match status" value="4"/>
</dbReference>
<dbReference type="Proteomes" id="UP001642409">
    <property type="component" value="Unassembled WGS sequence"/>
</dbReference>
<dbReference type="SUPFAM" id="SSF49863">
    <property type="entry name" value="Hyaluronate lyase-like, C-terminal domain"/>
    <property type="match status" value="3"/>
</dbReference>
<feature type="domain" description="Polysaccharide lyase 8 N-terminal alpha-helical" evidence="7">
    <location>
        <begin position="1553"/>
        <end position="1874"/>
    </location>
</feature>
<dbReference type="Pfam" id="PF08124">
    <property type="entry name" value="Lyase_8_N"/>
    <property type="match status" value="4"/>
</dbReference>
<gene>
    <name evidence="9" type="ORF">HINF_LOCUS31200</name>
    <name evidence="8" type="ORF">HINF_LOCUS38497</name>
</gene>
<feature type="domain" description="Polysaccharide lyase 8 N-terminal alpha-helical" evidence="7">
    <location>
        <begin position="35"/>
        <end position="360"/>
    </location>
</feature>
<dbReference type="SUPFAM" id="SSF48230">
    <property type="entry name" value="Chondroitin AC/alginate lyase"/>
    <property type="match status" value="4"/>
</dbReference>
<comment type="caution">
    <text evidence="8">The sequence shown here is derived from an EMBL/GenBank/DDBJ whole genome shotgun (WGS) entry which is preliminary data.</text>
</comment>
<feature type="domain" description="Polysaccharide lyase family 8 central" evidence="5">
    <location>
        <begin position="2681"/>
        <end position="2927"/>
    </location>
</feature>
<dbReference type="InterPro" id="IPR038970">
    <property type="entry name" value="Lyase_8"/>
</dbReference>
<keyword evidence="10" id="KW-1185">Reference proteome</keyword>
<dbReference type="InterPro" id="IPR003159">
    <property type="entry name" value="Lyase_8_central_dom"/>
</dbReference>
<evidence type="ECO:0000259" key="5">
    <source>
        <dbReference type="Pfam" id="PF02278"/>
    </source>
</evidence>
<keyword evidence="3" id="KW-0456">Lyase</keyword>
<dbReference type="Gene3D" id="2.70.98.10">
    <property type="match status" value="4"/>
</dbReference>
<evidence type="ECO:0000259" key="7">
    <source>
        <dbReference type="Pfam" id="PF08124"/>
    </source>
</evidence>
<dbReference type="InterPro" id="IPR004103">
    <property type="entry name" value="Lyase_8_C"/>
</dbReference>